<evidence type="ECO:0008006" key="4">
    <source>
        <dbReference type="Google" id="ProtNLM"/>
    </source>
</evidence>
<dbReference type="OrthoDB" id="1845088at2759"/>
<evidence type="ECO:0000313" key="2">
    <source>
        <dbReference type="EMBL" id="KAJ4969558.1"/>
    </source>
</evidence>
<protein>
    <recommendedName>
        <fullName evidence="4">Retrotransposon Copia-like N-terminal domain-containing protein</fullName>
    </recommendedName>
</protein>
<name>A0A9Q0KF92_9MAGN</name>
<feature type="region of interest" description="Disordered" evidence="1">
    <location>
        <begin position="1"/>
        <end position="23"/>
    </location>
</feature>
<proteinExistence type="predicted"/>
<dbReference type="PANTHER" id="PTHR47481">
    <property type="match status" value="1"/>
</dbReference>
<sequence length="132" mass="14580">MSLPPSSNTSSPTTKNVTPPSKTTPSLLVISNITSLIPIKLSSNNYLLWQSLFEPILRGHKLMQLLDGTIPALVPVTSPWYEKDQLLLSWINATLSESILPYIVGISSAKKAWDLLQQRYASVTPTYVISLK</sequence>
<evidence type="ECO:0000313" key="3">
    <source>
        <dbReference type="Proteomes" id="UP001141806"/>
    </source>
</evidence>
<evidence type="ECO:0000256" key="1">
    <source>
        <dbReference type="SAM" id="MobiDB-lite"/>
    </source>
</evidence>
<dbReference type="AlphaFoldDB" id="A0A9Q0KF92"/>
<reference evidence="2" key="1">
    <citation type="journal article" date="2023" name="Plant J.">
        <title>The genome of the king protea, Protea cynaroides.</title>
        <authorList>
            <person name="Chang J."/>
            <person name="Duong T.A."/>
            <person name="Schoeman C."/>
            <person name="Ma X."/>
            <person name="Roodt D."/>
            <person name="Barker N."/>
            <person name="Li Z."/>
            <person name="Van de Peer Y."/>
            <person name="Mizrachi E."/>
        </authorList>
    </citation>
    <scope>NUCLEOTIDE SEQUENCE</scope>
    <source>
        <tissue evidence="2">Young leaves</tissue>
    </source>
</reference>
<organism evidence="2 3">
    <name type="scientific">Protea cynaroides</name>
    <dbReference type="NCBI Taxonomy" id="273540"/>
    <lineage>
        <taxon>Eukaryota</taxon>
        <taxon>Viridiplantae</taxon>
        <taxon>Streptophyta</taxon>
        <taxon>Embryophyta</taxon>
        <taxon>Tracheophyta</taxon>
        <taxon>Spermatophyta</taxon>
        <taxon>Magnoliopsida</taxon>
        <taxon>Proteales</taxon>
        <taxon>Proteaceae</taxon>
        <taxon>Protea</taxon>
    </lineage>
</organism>
<keyword evidence="3" id="KW-1185">Reference proteome</keyword>
<dbReference type="EMBL" id="JAMYWD010000006">
    <property type="protein sequence ID" value="KAJ4969558.1"/>
    <property type="molecule type" value="Genomic_DNA"/>
</dbReference>
<dbReference type="PANTHER" id="PTHR47481:SF28">
    <property type="entry name" value="RETROTRANSPOSON COPIA-LIKE N-TERMINAL DOMAIN-CONTAINING PROTEIN"/>
    <property type="match status" value="1"/>
</dbReference>
<accession>A0A9Q0KF92</accession>
<comment type="caution">
    <text evidence="2">The sequence shown here is derived from an EMBL/GenBank/DDBJ whole genome shotgun (WGS) entry which is preliminary data.</text>
</comment>
<gene>
    <name evidence="2" type="ORF">NE237_016259</name>
</gene>
<dbReference type="Proteomes" id="UP001141806">
    <property type="component" value="Unassembled WGS sequence"/>
</dbReference>